<evidence type="ECO:0000256" key="6">
    <source>
        <dbReference type="ARBA" id="ARBA00022989"/>
    </source>
</evidence>
<dbReference type="InterPro" id="IPR032675">
    <property type="entry name" value="LRR_dom_sf"/>
</dbReference>
<evidence type="ECO:0008006" key="12">
    <source>
        <dbReference type="Google" id="ProtNLM"/>
    </source>
</evidence>
<keyword evidence="4" id="KW-0732">Signal</keyword>
<dbReference type="EMBL" id="KK914428">
    <property type="protein sequence ID" value="KDP36541.1"/>
    <property type="molecule type" value="Genomic_DNA"/>
</dbReference>
<keyword evidence="9" id="KW-0325">Glycoprotein</keyword>
<accession>A0A067KJX1</accession>
<keyword evidence="11" id="KW-1185">Reference proteome</keyword>
<evidence type="ECO:0000256" key="3">
    <source>
        <dbReference type="ARBA" id="ARBA00022692"/>
    </source>
</evidence>
<dbReference type="PANTHER" id="PTHR27000">
    <property type="entry name" value="LEUCINE-RICH REPEAT RECEPTOR-LIKE PROTEIN KINASE FAMILY PROTEIN-RELATED"/>
    <property type="match status" value="1"/>
</dbReference>
<dbReference type="OrthoDB" id="1433538at2759"/>
<evidence type="ECO:0000256" key="5">
    <source>
        <dbReference type="ARBA" id="ARBA00022737"/>
    </source>
</evidence>
<keyword evidence="7" id="KW-0472">Membrane</keyword>
<evidence type="ECO:0000256" key="2">
    <source>
        <dbReference type="ARBA" id="ARBA00022614"/>
    </source>
</evidence>
<dbReference type="InterPro" id="IPR001611">
    <property type="entry name" value="Leu-rich_rpt"/>
</dbReference>
<reference evidence="10 11" key="1">
    <citation type="journal article" date="2014" name="PLoS ONE">
        <title>Global Analysis of Gene Expression Profiles in Physic Nut (Jatropha curcas L.) Seedlings Exposed to Salt Stress.</title>
        <authorList>
            <person name="Zhang L."/>
            <person name="Zhang C."/>
            <person name="Wu P."/>
            <person name="Chen Y."/>
            <person name="Li M."/>
            <person name="Jiang H."/>
            <person name="Wu G."/>
        </authorList>
    </citation>
    <scope>NUCLEOTIDE SEQUENCE [LARGE SCALE GENOMIC DNA]</scope>
    <source>
        <strain evidence="11">cv. GZQX0401</strain>
        <tissue evidence="10">Young leaves</tissue>
    </source>
</reference>
<dbReference type="Gene3D" id="3.80.10.10">
    <property type="entry name" value="Ribonuclease Inhibitor"/>
    <property type="match status" value="1"/>
</dbReference>
<evidence type="ECO:0000313" key="11">
    <source>
        <dbReference type="Proteomes" id="UP000027138"/>
    </source>
</evidence>
<evidence type="ECO:0000256" key="4">
    <source>
        <dbReference type="ARBA" id="ARBA00022729"/>
    </source>
</evidence>
<keyword evidence="3" id="KW-0812">Transmembrane</keyword>
<dbReference type="AlphaFoldDB" id="A0A067KJX1"/>
<evidence type="ECO:0000256" key="8">
    <source>
        <dbReference type="ARBA" id="ARBA00023170"/>
    </source>
</evidence>
<evidence type="ECO:0000256" key="7">
    <source>
        <dbReference type="ARBA" id="ARBA00023136"/>
    </source>
</evidence>
<keyword evidence="6" id="KW-1133">Transmembrane helix</keyword>
<gene>
    <name evidence="10" type="ORF">JCGZ_08878</name>
</gene>
<sequence length="85" mass="9413">MEGSVPGQELASLQNLKKLDLGYNNFNCTLTMQDFIAFKSLEILDLSGNDFNGTLPPYMWAPPSLKALSLRENRFNGSLSSLLSQ</sequence>
<evidence type="ECO:0000313" key="10">
    <source>
        <dbReference type="EMBL" id="KDP36541.1"/>
    </source>
</evidence>
<dbReference type="GO" id="GO:0016020">
    <property type="term" value="C:membrane"/>
    <property type="evidence" value="ECO:0007669"/>
    <property type="project" value="UniProtKB-SubCell"/>
</dbReference>
<protein>
    <recommendedName>
        <fullName evidence="12">Leucine-rich repeat-containing N-terminal plant-type domain-containing protein</fullName>
    </recommendedName>
</protein>
<comment type="subcellular location">
    <subcellularLocation>
        <location evidence="1">Membrane</location>
        <topology evidence="1">Single-pass type I membrane protein</topology>
    </subcellularLocation>
</comment>
<evidence type="ECO:0000256" key="1">
    <source>
        <dbReference type="ARBA" id="ARBA00004479"/>
    </source>
</evidence>
<dbReference type="Pfam" id="PF00560">
    <property type="entry name" value="LRR_1"/>
    <property type="match status" value="1"/>
</dbReference>
<keyword evidence="5" id="KW-0677">Repeat</keyword>
<keyword evidence="2" id="KW-0433">Leucine-rich repeat</keyword>
<proteinExistence type="predicted"/>
<dbReference type="PANTHER" id="PTHR27000:SF642">
    <property type="entry name" value="INACTIVE LEUCINE-RICH REPEAT RECEPTOR KINASE XIAO-RELATED"/>
    <property type="match status" value="1"/>
</dbReference>
<name>A0A067KJX1_JATCU</name>
<evidence type="ECO:0000256" key="9">
    <source>
        <dbReference type="ARBA" id="ARBA00023180"/>
    </source>
</evidence>
<dbReference type="Proteomes" id="UP000027138">
    <property type="component" value="Unassembled WGS sequence"/>
</dbReference>
<keyword evidence="8" id="KW-0675">Receptor</keyword>
<dbReference type="Pfam" id="PF13855">
    <property type="entry name" value="LRR_8"/>
    <property type="match status" value="1"/>
</dbReference>
<dbReference type="SUPFAM" id="SSF52058">
    <property type="entry name" value="L domain-like"/>
    <property type="match status" value="1"/>
</dbReference>
<organism evidence="10 11">
    <name type="scientific">Jatropha curcas</name>
    <name type="common">Barbados nut</name>
    <dbReference type="NCBI Taxonomy" id="180498"/>
    <lineage>
        <taxon>Eukaryota</taxon>
        <taxon>Viridiplantae</taxon>
        <taxon>Streptophyta</taxon>
        <taxon>Embryophyta</taxon>
        <taxon>Tracheophyta</taxon>
        <taxon>Spermatophyta</taxon>
        <taxon>Magnoliopsida</taxon>
        <taxon>eudicotyledons</taxon>
        <taxon>Gunneridae</taxon>
        <taxon>Pentapetalae</taxon>
        <taxon>rosids</taxon>
        <taxon>fabids</taxon>
        <taxon>Malpighiales</taxon>
        <taxon>Euphorbiaceae</taxon>
        <taxon>Crotonoideae</taxon>
        <taxon>Jatropheae</taxon>
        <taxon>Jatropha</taxon>
    </lineage>
</organism>